<protein>
    <recommendedName>
        <fullName evidence="9">Cilia- and flagella-associated protein 43</fullName>
    </recommendedName>
</protein>
<evidence type="ECO:0000256" key="4">
    <source>
        <dbReference type="ARBA" id="ARBA00022737"/>
    </source>
</evidence>
<keyword evidence="11" id="KW-0282">Flagellum</keyword>
<dbReference type="PANTHER" id="PTHR14885:SF1">
    <property type="entry name" value="CILIA- AND FLAGELLA-ASSOCIATED PROTEIN 43"/>
    <property type="match status" value="1"/>
</dbReference>
<keyword evidence="6" id="KW-0206">Cytoskeleton</keyword>
<evidence type="ECO:0000256" key="2">
    <source>
        <dbReference type="ARBA" id="ARBA00022490"/>
    </source>
</evidence>
<feature type="coiled-coil region" evidence="10">
    <location>
        <begin position="1696"/>
        <end position="1723"/>
    </location>
</feature>
<keyword evidence="4" id="KW-0677">Repeat</keyword>
<accession>A0AAW1BFP7</accession>
<name>A0AAW1BFP7_CROAD</name>
<dbReference type="GO" id="GO:0005930">
    <property type="term" value="C:axoneme"/>
    <property type="evidence" value="ECO:0007669"/>
    <property type="project" value="UniProtKB-SubCell"/>
</dbReference>
<keyword evidence="12" id="KW-1185">Reference proteome</keyword>
<evidence type="ECO:0000313" key="11">
    <source>
        <dbReference type="EMBL" id="KAK9400888.1"/>
    </source>
</evidence>
<evidence type="ECO:0000256" key="10">
    <source>
        <dbReference type="SAM" id="Coils"/>
    </source>
</evidence>
<dbReference type="GO" id="GO:0007288">
    <property type="term" value="P:sperm axoneme assembly"/>
    <property type="evidence" value="ECO:0007669"/>
    <property type="project" value="TreeGrafter"/>
</dbReference>
<keyword evidence="7" id="KW-0966">Cell projection</keyword>
<comment type="subcellular location">
    <subcellularLocation>
        <location evidence="1">Cytoplasm</location>
        <location evidence="1">Cytoskeleton</location>
        <location evidence="1">Cilium axoneme</location>
    </subcellularLocation>
</comment>
<comment type="caution">
    <text evidence="11">The sequence shown here is derived from an EMBL/GenBank/DDBJ whole genome shotgun (WGS) entry which is preliminary data.</text>
</comment>
<keyword evidence="3" id="KW-0853">WD repeat</keyword>
<dbReference type="PANTHER" id="PTHR14885">
    <property type="entry name" value="CILIA- AND FLAGELLA-ASSOCIATED PROTEIN 43-RELATED"/>
    <property type="match status" value="1"/>
</dbReference>
<dbReference type="Gene3D" id="2.130.10.10">
    <property type="entry name" value="YVTN repeat-like/Quinoprotein amine dehydrogenase"/>
    <property type="match status" value="4"/>
</dbReference>
<evidence type="ECO:0000256" key="7">
    <source>
        <dbReference type="ARBA" id="ARBA00023273"/>
    </source>
</evidence>
<evidence type="ECO:0000256" key="1">
    <source>
        <dbReference type="ARBA" id="ARBA00004430"/>
    </source>
</evidence>
<evidence type="ECO:0000313" key="12">
    <source>
        <dbReference type="Proteomes" id="UP001474421"/>
    </source>
</evidence>
<dbReference type="Pfam" id="PF25828">
    <property type="entry name" value="CC_Cfap43"/>
    <property type="match status" value="1"/>
</dbReference>
<evidence type="ECO:0000256" key="8">
    <source>
        <dbReference type="ARBA" id="ARBA00023605"/>
    </source>
</evidence>
<comment type="similarity">
    <text evidence="8">Belongs to the CFAP43 family.</text>
</comment>
<evidence type="ECO:0000256" key="3">
    <source>
        <dbReference type="ARBA" id="ARBA00022574"/>
    </source>
</evidence>
<keyword evidence="5 10" id="KW-0175">Coiled coil</keyword>
<keyword evidence="2" id="KW-0963">Cytoplasm</keyword>
<evidence type="ECO:0000256" key="6">
    <source>
        <dbReference type="ARBA" id="ARBA00023212"/>
    </source>
</evidence>
<dbReference type="SMART" id="SM00320">
    <property type="entry name" value="WD40"/>
    <property type="match status" value="7"/>
</dbReference>
<feature type="coiled-coil region" evidence="10">
    <location>
        <begin position="1222"/>
        <end position="1256"/>
    </location>
</feature>
<gene>
    <name evidence="11" type="ORF">NXF25_011602</name>
</gene>
<keyword evidence="11" id="KW-0969">Cilium</keyword>
<evidence type="ECO:0000256" key="5">
    <source>
        <dbReference type="ARBA" id="ARBA00023054"/>
    </source>
</evidence>
<reference evidence="11 12" key="1">
    <citation type="journal article" date="2024" name="Proc. Natl. Acad. Sci. U.S.A.">
        <title>The genetic regulatory architecture and epigenomic basis for age-related changes in rattlesnake venom.</title>
        <authorList>
            <person name="Hogan M.P."/>
            <person name="Holding M.L."/>
            <person name="Nystrom G.S."/>
            <person name="Colston T.J."/>
            <person name="Bartlett D.A."/>
            <person name="Mason A.J."/>
            <person name="Ellsworth S.A."/>
            <person name="Rautsaw R.M."/>
            <person name="Lawrence K.C."/>
            <person name="Strickland J.L."/>
            <person name="He B."/>
            <person name="Fraser P."/>
            <person name="Margres M.J."/>
            <person name="Gilbert D.M."/>
            <person name="Gibbs H.L."/>
            <person name="Parkinson C.L."/>
            <person name="Rokyta D.R."/>
        </authorList>
    </citation>
    <scope>NUCLEOTIDE SEQUENCE [LARGE SCALE GENOMIC DNA]</scope>
    <source>
        <strain evidence="11">DRR0105</strain>
    </source>
</reference>
<dbReference type="Proteomes" id="UP001474421">
    <property type="component" value="Unassembled WGS sequence"/>
</dbReference>
<dbReference type="InterPro" id="IPR015943">
    <property type="entry name" value="WD40/YVTN_repeat-like_dom_sf"/>
</dbReference>
<feature type="coiled-coil region" evidence="10">
    <location>
        <begin position="1624"/>
        <end position="1658"/>
    </location>
</feature>
<dbReference type="InterPro" id="IPR001680">
    <property type="entry name" value="WD40_rpt"/>
</dbReference>
<dbReference type="InterPro" id="IPR036322">
    <property type="entry name" value="WD40_repeat_dom_sf"/>
</dbReference>
<feature type="coiled-coil region" evidence="10">
    <location>
        <begin position="1563"/>
        <end position="1590"/>
    </location>
</feature>
<evidence type="ECO:0000256" key="9">
    <source>
        <dbReference type="ARBA" id="ARBA00023662"/>
    </source>
</evidence>
<dbReference type="EMBL" id="JAOTOJ010000005">
    <property type="protein sequence ID" value="KAK9400888.1"/>
    <property type="molecule type" value="Genomic_DNA"/>
</dbReference>
<organism evidence="11 12">
    <name type="scientific">Crotalus adamanteus</name>
    <name type="common">Eastern diamondback rattlesnake</name>
    <dbReference type="NCBI Taxonomy" id="8729"/>
    <lineage>
        <taxon>Eukaryota</taxon>
        <taxon>Metazoa</taxon>
        <taxon>Chordata</taxon>
        <taxon>Craniata</taxon>
        <taxon>Vertebrata</taxon>
        <taxon>Euteleostomi</taxon>
        <taxon>Lepidosauria</taxon>
        <taxon>Squamata</taxon>
        <taxon>Bifurcata</taxon>
        <taxon>Unidentata</taxon>
        <taxon>Episquamata</taxon>
        <taxon>Toxicofera</taxon>
        <taxon>Serpentes</taxon>
        <taxon>Colubroidea</taxon>
        <taxon>Viperidae</taxon>
        <taxon>Crotalinae</taxon>
        <taxon>Crotalus</taxon>
    </lineage>
</organism>
<proteinExistence type="inferred from homology"/>
<dbReference type="SUPFAM" id="SSF50978">
    <property type="entry name" value="WD40 repeat-like"/>
    <property type="match status" value="2"/>
</dbReference>
<sequence length="1734" mass="199622">MQRRRRSLLALANRRRAAHGCSDTNVNGIEKPQPDKDCKVASIMDALKGGGRRPGSQMHKAELEPKWVQGFTNRKVGFINNRTVCYPCGNYILFINMETRERSFLQCHFGSIGAFAVNASQNIVAFSDRQLNPRIYVYNFPGLKKIAKLKGQASLDYSLLAFSHTGPYLASYSSLPEFCLSIWDWQNKLLLCSKSQPEIEITAMSFNPMNWHQLCLFNGASITLWSIERNNKEHILISKPVKLPIEDGSLIDEENSFFSHSNVSDPYFGPVLPNSAIAGLIGDEAETFKPKDDIQPYVHPTVHCWTPDSELYLGCEEGYFLKIGADTYRAVLLTQKLSPDAIAQKRTTFRSLSHSSRKMEDEPRKESQNVILLAMALHKDGLYAAGTDGFVRLYKIKGTSFQAEDCFEIEEPITTLFFSPDYIYLLVETEKGSLYIFNPNSNEDVIALLDASMSQFLAADFIVPGNKHCLSVAKSGEIQVWELNNGAFISTLCLHTVVTAMACSLSSHSAAIGTPKGHVFFIDLTNVETPRVIHRILLSENMPVQFLLYEQTGQFLIAASTDGSVFILNALPSTVFKVLGYVVLSGEIVDITSQYNEENGLIEVIALLSPTVLKRARVEIFTLPLNIISDNEICITERGLLKDSIIQKHMYELEFPLLSLVKRKDETVIAYASQASYICKYNLTEKVTSKDQPILSEKKIPSKQFGQAFLCLSPHDKWLASAADSGLLIIHNASTLDVLTCEYCHSYNGGGIKSLAFSLDSQNILVTGTQDGALVCLKWKKIGERKMKDAVDFGTHLLIKLNNYIFSENSFMKTMAEWAITSKPTYSISFETSSSQLHGKTNIEVTDEDEYYLLTEAKSEETSWLDQKAEKAIKDETDCFTEKRKELKHGIKALRKKIQEMMFENSVAPKIEKLDQQEFNLDVEEQEKQQTHSASEVERVRKDIEMENLANCYLREMIKKECWDTMLVKGRSIKTFHSSSEVQNYPMKERSPEEKRMLERVLYLKKIESIDMKLRKKIVEFDAQPSVIKEEGEKTEEEEEKIDALIGSLSAMYGGNTSLLYNQLELHTREEKISQIILLRDIIYNVKSAFNKDFDSVARMKELEISRVKEKNIRISQILNQLDIKEEIWVPTLTDNEKPERALVVQESEIKVEMYLTPVQKAKNKIMARIEYKRRLAAQGDNARERGLMDMMNGVLEIKKEDILKMEIPPPPFASKEETLWSEEEKKIYKEYEKKVKELNEEREKHRKILETELRKLQGSIQESTQGFDEILNRLFDKKVHCEMVIYQEELKITNLIYSLLLDEELTSREAALHHHLNKKRKEKVISSEAVKAAKTEVDAFREAYDILIAEDKVMERGFRKEFSDLPTHYIDQLFKLYKRRPRALKMKVQTDTANPYGERPGSAKMYQDALAHLMKAIDEMDHPENRPEGLDITNWERFCVARRAKVESEQQVKQKALTLAEMQTYLQKRIEDDEQLRKDIDHVFAEINLLREQKMRFQLDLMVQFLFKQGQVELEGTHLIPDYTDAILINRTIIEELNSMIWAQGEKKIASMVESKDFRKGIFQLEWEHRKMQMQVDDLNQKARDIQKLNVTKDHQIFLSVLNYDKRMNHEVSIMEGTFNFLDKVHKKNIEQKEKIIKELEKQIHLKEVANQKLSKKLQEMLVIVSERRHIYEATDSELLNQNIAKEHYEDIVQRQQLVDLAKAQAQELAILQAEVERLRMRTFPAFFDVQQF</sequence>